<reference evidence="2 3" key="1">
    <citation type="submission" date="2023-07" db="EMBL/GenBank/DDBJ databases">
        <title>Genomic Encyclopedia of Type Strains, Phase IV (KMG-IV): sequencing the most valuable type-strain genomes for metagenomic binning, comparative biology and taxonomic classification.</title>
        <authorList>
            <person name="Goeker M."/>
        </authorList>
    </citation>
    <scope>NUCLEOTIDE SEQUENCE [LARGE SCALE GENOMIC DNA]</scope>
    <source>
        <strain evidence="2 3">DSM 23494</strain>
    </source>
</reference>
<dbReference type="RefSeq" id="WP_307476638.1">
    <property type="nucleotide sequence ID" value="NZ_JAUSUB010000015.1"/>
</dbReference>
<feature type="domain" description="N-acetyltransferase" evidence="1">
    <location>
        <begin position="134"/>
        <end position="270"/>
    </location>
</feature>
<protein>
    <submittedName>
        <fullName evidence="2">GNAT superfamily N-acetyltransferase</fullName>
    </submittedName>
</protein>
<evidence type="ECO:0000313" key="3">
    <source>
        <dbReference type="Proteomes" id="UP001238088"/>
    </source>
</evidence>
<comment type="caution">
    <text evidence="2">The sequence shown here is derived from an EMBL/GenBank/DDBJ whole genome shotgun (WGS) entry which is preliminary data.</text>
</comment>
<gene>
    <name evidence="2" type="ORF">J2S17_003357</name>
</gene>
<dbReference type="SUPFAM" id="SSF55729">
    <property type="entry name" value="Acyl-CoA N-acyltransferases (Nat)"/>
    <property type="match status" value="1"/>
</dbReference>
<dbReference type="PROSITE" id="PS51186">
    <property type="entry name" value="GNAT"/>
    <property type="match status" value="1"/>
</dbReference>
<dbReference type="InterPro" id="IPR016181">
    <property type="entry name" value="Acyl_CoA_acyltransferase"/>
</dbReference>
<evidence type="ECO:0000313" key="2">
    <source>
        <dbReference type="EMBL" id="MDQ0271469.1"/>
    </source>
</evidence>
<evidence type="ECO:0000259" key="1">
    <source>
        <dbReference type="PROSITE" id="PS51186"/>
    </source>
</evidence>
<dbReference type="Gene3D" id="3.40.630.30">
    <property type="match status" value="1"/>
</dbReference>
<dbReference type="EMBL" id="JAUSUB010000015">
    <property type="protein sequence ID" value="MDQ0271469.1"/>
    <property type="molecule type" value="Genomic_DNA"/>
</dbReference>
<organism evidence="2 3">
    <name type="scientific">Cytobacillus purgationiresistens</name>
    <dbReference type="NCBI Taxonomy" id="863449"/>
    <lineage>
        <taxon>Bacteria</taxon>
        <taxon>Bacillati</taxon>
        <taxon>Bacillota</taxon>
        <taxon>Bacilli</taxon>
        <taxon>Bacillales</taxon>
        <taxon>Bacillaceae</taxon>
        <taxon>Cytobacillus</taxon>
    </lineage>
</organism>
<dbReference type="CDD" id="cd04301">
    <property type="entry name" value="NAT_SF"/>
    <property type="match status" value="1"/>
</dbReference>
<sequence>MPLLLKQRLSRVVEQTETNALVSRLSAIQAMPGNPMEVEMKQYGQAIAFSAKQIPGPSFNKVKGLSDENIESLDDILNFYGEREIPFQFEITPNAASDSLFSAMAKRGLYQCGFHTSLYTETLAKESASLDKRIAIRELNGDEFSIFANLYIKGFGLPDFTQKGIEENNAILYGNERWKFYLALYNGQPAGVGVLFLHERIASLGAAAVIPEYRRKGIHQALIQKRLKFASEHQAVLAVSQAGFNSMSHENMERAGLGIAYTNAVWKKLL</sequence>
<dbReference type="InterPro" id="IPR000182">
    <property type="entry name" value="GNAT_dom"/>
</dbReference>
<dbReference type="Proteomes" id="UP001238088">
    <property type="component" value="Unassembled WGS sequence"/>
</dbReference>
<keyword evidence="3" id="KW-1185">Reference proteome</keyword>
<dbReference type="Pfam" id="PF00583">
    <property type="entry name" value="Acetyltransf_1"/>
    <property type="match status" value="1"/>
</dbReference>
<proteinExistence type="predicted"/>
<name>A0ABU0AJN3_9BACI</name>
<accession>A0ABU0AJN3</accession>